<evidence type="ECO:0000313" key="8">
    <source>
        <dbReference type="EMBL" id="OOC62904.1"/>
    </source>
</evidence>
<dbReference type="Gene3D" id="3.40.190.10">
    <property type="entry name" value="Periplasmic binding protein-like II"/>
    <property type="match status" value="2"/>
</dbReference>
<dbReference type="SUPFAM" id="SSF53850">
    <property type="entry name" value="Periplasmic binding protein-like II"/>
    <property type="match status" value="1"/>
</dbReference>
<evidence type="ECO:0000313" key="7">
    <source>
        <dbReference type="EMBL" id="ANY74934.1"/>
    </source>
</evidence>
<comment type="similarity">
    <text evidence="2">Belongs to the bacterial solute-binding protein 1 family.</text>
</comment>
<evidence type="ECO:0000256" key="4">
    <source>
        <dbReference type="ARBA" id="ARBA00022729"/>
    </source>
</evidence>
<dbReference type="RefSeq" id="WP_007127502.1">
    <property type="nucleotide sequence ID" value="NZ_CP016809.1"/>
</dbReference>
<dbReference type="InterPro" id="IPR050490">
    <property type="entry name" value="Bact_solute-bd_prot1"/>
</dbReference>
<feature type="signal peptide" evidence="6">
    <location>
        <begin position="1"/>
        <end position="24"/>
    </location>
</feature>
<keyword evidence="4 6" id="KW-0732">Signal</keyword>
<evidence type="ECO:0000256" key="3">
    <source>
        <dbReference type="ARBA" id="ARBA00022448"/>
    </source>
</evidence>
<evidence type="ECO:0000256" key="2">
    <source>
        <dbReference type="ARBA" id="ARBA00008520"/>
    </source>
</evidence>
<dbReference type="GO" id="GO:0030313">
    <property type="term" value="C:cell envelope"/>
    <property type="evidence" value="ECO:0007669"/>
    <property type="project" value="UniProtKB-SubCell"/>
</dbReference>
<evidence type="ECO:0000256" key="5">
    <source>
        <dbReference type="SAM" id="MobiDB-lite"/>
    </source>
</evidence>
<keyword evidence="9" id="KW-1185">Reference proteome</keyword>
<accession>A0A1B2E4M5</accession>
<dbReference type="CDD" id="cd14748">
    <property type="entry name" value="PBP2_UgpB"/>
    <property type="match status" value="1"/>
</dbReference>
<keyword evidence="3" id="KW-0813">Transport</keyword>
<organism evidence="7">
    <name type="scientific">Paenibacillus ihbetae</name>
    <dbReference type="NCBI Taxonomy" id="1870820"/>
    <lineage>
        <taxon>Bacteria</taxon>
        <taxon>Bacillati</taxon>
        <taxon>Bacillota</taxon>
        <taxon>Bacilli</taxon>
        <taxon>Bacillales</taxon>
        <taxon>Paenibacillaceae</taxon>
        <taxon>Paenibacillus</taxon>
    </lineage>
</organism>
<comment type="subcellular location">
    <subcellularLocation>
        <location evidence="1">Cell envelope</location>
    </subcellularLocation>
</comment>
<dbReference type="Pfam" id="PF13416">
    <property type="entry name" value="SBP_bac_8"/>
    <property type="match status" value="1"/>
</dbReference>
<evidence type="ECO:0000256" key="6">
    <source>
        <dbReference type="SAM" id="SignalP"/>
    </source>
</evidence>
<name>A0A1B2E4M5_9BACL</name>
<proteinExistence type="inferred from homology"/>
<dbReference type="PANTHER" id="PTHR43649">
    <property type="entry name" value="ARABINOSE-BINDING PROTEIN-RELATED"/>
    <property type="match status" value="1"/>
</dbReference>
<dbReference type="Proteomes" id="UP000189059">
    <property type="component" value="Unassembled WGS sequence"/>
</dbReference>
<dbReference type="EMBL" id="CP016809">
    <property type="protein sequence ID" value="ANY74934.1"/>
    <property type="molecule type" value="Genomic_DNA"/>
</dbReference>
<sequence length="442" mass="48305">MKRRKRRGFLTLMLGMAMMLSACGGESGGGAATNASAGSANTGNASGEKIQIKYWYAFGEKIEEAKQELVKRFNESQDKIEVVAEYQGNYDDLHAKVQAAFAAGDAPAVTDLEIASTGTFARYGMLQELAPFAEKDKDQLKIDDFNPGLMGNAYVDGKLYGLPFMRSTPIMYMNVSLLEKAGLDPAGPKTWAEFEEYGRVLKEKGITAMTMPVDIWFYEGLVAQSGGQVLAEDGKSGLFNTPEAVEPVEFWKKLASEGLIKIPVGDEAGATADKDWANQTSAFKFGSTAGVAGAIDISKGNNFEFDTAFMPANKSYGVPTGGCQLVMTSKLSEEEQAAAWEFIKFMTTTESTIYQSKHVGYLPTRLSALETEEMQSLYKEYPQYKVAVDQLEYARPRPMETAYPEVAKLVKSAIEKTLLDPKVTPQQAMDEANEKANALLSK</sequence>
<gene>
    <name evidence="8" type="ORF">BBD40_14125</name>
    <name evidence="7" type="ORF">BBD41_21520</name>
</gene>
<dbReference type="InterPro" id="IPR006059">
    <property type="entry name" value="SBP"/>
</dbReference>
<evidence type="ECO:0000256" key="1">
    <source>
        <dbReference type="ARBA" id="ARBA00004196"/>
    </source>
</evidence>
<dbReference type="PANTHER" id="PTHR43649:SF31">
    <property type="entry name" value="SN-GLYCEROL-3-PHOSPHATE-BINDING PERIPLASMIC PROTEIN UGPB"/>
    <property type="match status" value="1"/>
</dbReference>
<protein>
    <submittedName>
        <fullName evidence="7 8">ABC transporter substrate-binding protein</fullName>
    </submittedName>
</protein>
<dbReference type="PROSITE" id="PS51257">
    <property type="entry name" value="PROKAR_LIPOPROTEIN"/>
    <property type="match status" value="1"/>
</dbReference>
<dbReference type="EMBL" id="MRVI01000001">
    <property type="protein sequence ID" value="OOC62904.1"/>
    <property type="molecule type" value="Genomic_DNA"/>
</dbReference>
<dbReference type="AlphaFoldDB" id="A0A1B2E4M5"/>
<dbReference type="KEGG" id="pib:BBD41_21520"/>
<feature type="region of interest" description="Disordered" evidence="5">
    <location>
        <begin position="422"/>
        <end position="442"/>
    </location>
</feature>
<reference evidence="7" key="1">
    <citation type="submission" date="2016-08" db="EMBL/GenBank/DDBJ databases">
        <title>Complete Genome Seqeunce of Paenibacillus sp. nov. IHBB 9852 from high altitute lake of Indian trans-Himalayas.</title>
        <authorList>
            <person name="Kiran S."/>
            <person name="Swarnkar M.K."/>
            <person name="Rana A."/>
            <person name="Tewari R."/>
            <person name="Gulati A."/>
        </authorList>
    </citation>
    <scope>NUCLEOTIDE SEQUENCE [LARGE SCALE GENOMIC DNA]</scope>
    <source>
        <strain evidence="7">IHBB 9852</strain>
    </source>
</reference>
<evidence type="ECO:0000313" key="9">
    <source>
        <dbReference type="Proteomes" id="UP000189059"/>
    </source>
</evidence>
<feature type="chain" id="PRO_5038784575" evidence="6">
    <location>
        <begin position="25"/>
        <end position="442"/>
    </location>
</feature>
<reference evidence="8 9" key="2">
    <citation type="submission" date="2016-12" db="EMBL/GenBank/DDBJ databases">
        <title>Genome sequencing and description of Paenibacillus sp. nov. from high altitude lake in the Indian Trans- Himalayas.</title>
        <authorList>
            <person name="Kiran S."/>
            <person name="Swarnkar M.K."/>
            <person name="Rana A."/>
            <person name="Tewari R."/>
            <person name="Gulati A."/>
        </authorList>
    </citation>
    <scope>NUCLEOTIDE SEQUENCE [LARGE SCALE GENOMIC DNA]</scope>
    <source>
        <strain evidence="8 9">IHBB 9951</strain>
    </source>
</reference>